<gene>
    <name evidence="6" type="ORF">GKE72_13340</name>
</gene>
<dbReference type="Pfam" id="PF25990">
    <property type="entry name" value="Beta-barrel_YknX"/>
    <property type="match status" value="1"/>
</dbReference>
<dbReference type="SUPFAM" id="SSF111369">
    <property type="entry name" value="HlyD-like secretion proteins"/>
    <property type="match status" value="1"/>
</dbReference>
<protein>
    <submittedName>
        <fullName evidence="6">HlyD family efflux transporter periplasmic adaptor subunit</fullName>
    </submittedName>
</protein>
<reference evidence="6 7" key="1">
    <citation type="journal article" date="2019" name="Nat. Med.">
        <title>A library of human gut bacterial isolates paired with longitudinal multiomics data enables mechanistic microbiome research.</title>
        <authorList>
            <person name="Poyet M."/>
            <person name="Groussin M."/>
            <person name="Gibbons S.M."/>
            <person name="Avila-Pacheco J."/>
            <person name="Jiang X."/>
            <person name="Kearney S.M."/>
            <person name="Perrotta A.R."/>
            <person name="Berdy B."/>
            <person name="Zhao S."/>
            <person name="Lieberman T.D."/>
            <person name="Swanson P.K."/>
            <person name="Smith M."/>
            <person name="Roesemann S."/>
            <person name="Alexander J.E."/>
            <person name="Rich S.A."/>
            <person name="Livny J."/>
            <person name="Vlamakis H."/>
            <person name="Clish C."/>
            <person name="Bullock K."/>
            <person name="Deik A."/>
            <person name="Scott J."/>
            <person name="Pierce K.A."/>
            <person name="Xavier R.J."/>
            <person name="Alm E.J."/>
        </authorList>
    </citation>
    <scope>NUCLEOTIDE SEQUENCE [LARGE SCALE GENOMIC DNA]</scope>
    <source>
        <strain evidence="6 7">BIOML-A3</strain>
    </source>
</reference>
<proteinExistence type="predicted"/>
<keyword evidence="4" id="KW-0472">Membrane</keyword>
<feature type="compositionally biased region" description="Polar residues" evidence="3">
    <location>
        <begin position="484"/>
        <end position="496"/>
    </location>
</feature>
<name>A0A844E5X5_EUBRA</name>
<keyword evidence="2" id="KW-0175">Coiled coil</keyword>
<feature type="domain" description="YknX-like beta-barrel" evidence="5">
    <location>
        <begin position="304"/>
        <end position="388"/>
    </location>
</feature>
<keyword evidence="4" id="KW-1133">Transmembrane helix</keyword>
<dbReference type="InterPro" id="IPR050465">
    <property type="entry name" value="UPF0194_transport"/>
</dbReference>
<dbReference type="GO" id="GO:0030313">
    <property type="term" value="C:cell envelope"/>
    <property type="evidence" value="ECO:0007669"/>
    <property type="project" value="UniProtKB-SubCell"/>
</dbReference>
<evidence type="ECO:0000313" key="7">
    <source>
        <dbReference type="Proteomes" id="UP000431304"/>
    </source>
</evidence>
<dbReference type="PANTHER" id="PTHR32347:SF14">
    <property type="entry name" value="EFFLUX SYSTEM COMPONENT YKNX-RELATED"/>
    <property type="match status" value="1"/>
</dbReference>
<feature type="region of interest" description="Disordered" evidence="3">
    <location>
        <begin position="470"/>
        <end position="496"/>
    </location>
</feature>
<comment type="subcellular location">
    <subcellularLocation>
        <location evidence="1">Cell envelope</location>
    </subcellularLocation>
</comment>
<dbReference type="Gene3D" id="2.40.30.170">
    <property type="match status" value="1"/>
</dbReference>
<dbReference type="EMBL" id="WKRA01000027">
    <property type="protein sequence ID" value="MSD17024.1"/>
    <property type="molecule type" value="Genomic_DNA"/>
</dbReference>
<organism evidence="6 7">
    <name type="scientific">Eubacterium ramulus</name>
    <dbReference type="NCBI Taxonomy" id="39490"/>
    <lineage>
        <taxon>Bacteria</taxon>
        <taxon>Bacillati</taxon>
        <taxon>Bacillota</taxon>
        <taxon>Clostridia</taxon>
        <taxon>Eubacteriales</taxon>
        <taxon>Eubacteriaceae</taxon>
        <taxon>Eubacterium</taxon>
    </lineage>
</organism>
<dbReference type="Proteomes" id="UP000431304">
    <property type="component" value="Unassembled WGS sequence"/>
</dbReference>
<sequence length="496" mass="53237">MVKKKFKHKKLVIVLVIIVAAIIVLVGVAKRKLNSVAEATKIVQLEKVDKRDLSDFISLTGTVSGETKINYSSTAATEIKTVNVQVGDVVKEGDVIATLDKDSIQKQINVLEKSLSNAAALKQNETNQNQRALERAKEDQKNQLAQANDSINSAEAAYTAAQNTINSLNNQIKSVSDQVNAASDEDTKAALQEKLSDLQDQLSSAKSDLTSADSARKEAKNNYTSVKSSTDDAIYSAQSSIESAKYNQTDDSDTQTQLDQLRKQLDDCTITSKSAGIVTAVNVSVGDVNTANATLVTVENNTDMIVNASVTEKDILKLQEGMKAIITSDALDDQEINGEIIKVVKVYNASQPTTEQTGQETSGAANTGGFSVQIKLDPCDLISGMSAKAKIVLTDRENVLSVPYDLVQQDEDGKSYVLCAEENKDGTYTAVKKNITVGEEINYYTEVTGGDLKAGDYIIMDYAISEGDTFQGERGSDVSETEDGGSTSVSSEVTAD</sequence>
<evidence type="ECO:0000256" key="2">
    <source>
        <dbReference type="ARBA" id="ARBA00023054"/>
    </source>
</evidence>
<evidence type="ECO:0000256" key="3">
    <source>
        <dbReference type="SAM" id="MobiDB-lite"/>
    </source>
</evidence>
<dbReference type="Gene3D" id="1.10.287.470">
    <property type="entry name" value="Helix hairpin bin"/>
    <property type="match status" value="1"/>
</dbReference>
<dbReference type="PANTHER" id="PTHR32347">
    <property type="entry name" value="EFFLUX SYSTEM COMPONENT YKNX-RELATED"/>
    <property type="match status" value="1"/>
</dbReference>
<feature type="region of interest" description="Disordered" evidence="3">
    <location>
        <begin position="206"/>
        <end position="231"/>
    </location>
</feature>
<dbReference type="RefSeq" id="WP_154314983.1">
    <property type="nucleotide sequence ID" value="NZ_WKRA01000027.1"/>
</dbReference>
<evidence type="ECO:0000256" key="1">
    <source>
        <dbReference type="ARBA" id="ARBA00004196"/>
    </source>
</evidence>
<accession>A0A844E5X5</accession>
<feature type="transmembrane region" description="Helical" evidence="4">
    <location>
        <begin position="12"/>
        <end position="29"/>
    </location>
</feature>
<evidence type="ECO:0000259" key="5">
    <source>
        <dbReference type="Pfam" id="PF25990"/>
    </source>
</evidence>
<evidence type="ECO:0000313" key="6">
    <source>
        <dbReference type="EMBL" id="MSD17024.1"/>
    </source>
</evidence>
<dbReference type="AlphaFoldDB" id="A0A844E5X5"/>
<comment type="caution">
    <text evidence="6">The sequence shown here is derived from an EMBL/GenBank/DDBJ whole genome shotgun (WGS) entry which is preliminary data.</text>
</comment>
<dbReference type="PRINTS" id="PR01490">
    <property type="entry name" value="RTXTOXIND"/>
</dbReference>
<evidence type="ECO:0000256" key="4">
    <source>
        <dbReference type="SAM" id="Phobius"/>
    </source>
</evidence>
<dbReference type="Gene3D" id="2.40.50.100">
    <property type="match status" value="1"/>
</dbReference>
<dbReference type="Gene3D" id="2.40.420.20">
    <property type="match status" value="1"/>
</dbReference>
<dbReference type="InterPro" id="IPR058636">
    <property type="entry name" value="Beta-barrel_YknX"/>
</dbReference>
<keyword evidence="4" id="KW-0812">Transmembrane</keyword>